<dbReference type="InterPro" id="IPR008271">
    <property type="entry name" value="Ser/Thr_kinase_AS"/>
</dbReference>
<feature type="domain" description="Protein kinase" evidence="6">
    <location>
        <begin position="10"/>
        <end position="272"/>
    </location>
</feature>
<dbReference type="Proteomes" id="UP000078387">
    <property type="component" value="Unassembled WGS sequence"/>
</dbReference>
<gene>
    <name evidence="7" type="ORF">CL6EHI_000270</name>
</gene>
<dbReference type="PANTHER" id="PTHR11909">
    <property type="entry name" value="CASEIN KINASE-RELATED"/>
    <property type="match status" value="1"/>
</dbReference>
<dbReference type="EC" id="2.7.11.1" evidence="1"/>
<dbReference type="GO" id="GO:0004674">
    <property type="term" value="F:protein serine/threonine kinase activity"/>
    <property type="evidence" value="ECO:0007669"/>
    <property type="project" value="UniProtKB-KW"/>
</dbReference>
<name>A0A5K1V340_ENTHI</name>
<dbReference type="EMBL" id="BDEQ01000001">
    <property type="protein sequence ID" value="GAT94169.1"/>
    <property type="molecule type" value="Genomic_DNA"/>
</dbReference>
<keyword evidence="7" id="KW-0418">Kinase</keyword>
<proteinExistence type="inferred from homology"/>
<dbReference type="GO" id="GO:0005524">
    <property type="term" value="F:ATP binding"/>
    <property type="evidence" value="ECO:0007669"/>
    <property type="project" value="UniProtKB-UniRule"/>
</dbReference>
<dbReference type="VEuPathDB" id="AmoebaDB:EHI_000270"/>
<dbReference type="FunFam" id="1.10.510.10:FF:001836">
    <property type="entry name" value="Protein kinase domain containing protein"/>
    <property type="match status" value="1"/>
</dbReference>
<reference evidence="7 8" key="1">
    <citation type="submission" date="2016-05" db="EMBL/GenBank/DDBJ databases">
        <title>First whole genome sequencing of Entamoeba histolytica HM1:IMSS-clone-6.</title>
        <authorList>
            <person name="Mukherjee Avik.K."/>
            <person name="Izumyama S."/>
            <person name="Nakada-Tsukui K."/>
            <person name="Nozaki T."/>
        </authorList>
    </citation>
    <scope>NUCLEOTIDE SEQUENCE [LARGE SCALE GENOMIC DNA]</scope>
    <source>
        <strain evidence="7 8">HM1:IMSS clone 6</strain>
    </source>
</reference>
<dbReference type="PROSITE" id="PS50011">
    <property type="entry name" value="PROTEIN_KINASE_DOM"/>
    <property type="match status" value="1"/>
</dbReference>
<evidence type="ECO:0000256" key="3">
    <source>
        <dbReference type="ARBA" id="ARBA00022840"/>
    </source>
</evidence>
<evidence type="ECO:0000313" key="8">
    <source>
        <dbReference type="Proteomes" id="UP000078387"/>
    </source>
</evidence>
<evidence type="ECO:0000259" key="6">
    <source>
        <dbReference type="PROSITE" id="PS50011"/>
    </source>
</evidence>
<evidence type="ECO:0000256" key="2">
    <source>
        <dbReference type="ARBA" id="ARBA00022741"/>
    </source>
</evidence>
<dbReference type="VEuPathDB" id="AmoebaDB:EHI8A_176120"/>
<dbReference type="Gene3D" id="1.10.510.10">
    <property type="entry name" value="Transferase(Phosphotransferase) domain 1"/>
    <property type="match status" value="1"/>
</dbReference>
<dbReference type="InterPro" id="IPR011009">
    <property type="entry name" value="Kinase-like_dom_sf"/>
</dbReference>
<comment type="similarity">
    <text evidence="5">Belongs to the protein kinase superfamily.</text>
</comment>
<feature type="binding site" evidence="4">
    <location>
        <position position="39"/>
    </location>
    <ligand>
        <name>ATP</name>
        <dbReference type="ChEBI" id="CHEBI:30616"/>
    </ligand>
</feature>
<protein>
    <recommendedName>
        <fullName evidence="1">non-specific serine/threonine protein kinase</fullName>
        <ecNumber evidence="1">2.7.11.1</ecNumber>
    </recommendedName>
</protein>
<keyword evidence="7" id="KW-0808">Transferase</keyword>
<dbReference type="VEuPathDB" id="AmoebaDB:EHI5A_083440"/>
<comment type="caution">
    <text evidence="7">The sequence shown here is derived from an EMBL/GenBank/DDBJ whole genome shotgun (WGS) entry which is preliminary data.</text>
</comment>
<dbReference type="VEuPathDB" id="AmoebaDB:KM1_108060"/>
<evidence type="ECO:0000256" key="5">
    <source>
        <dbReference type="RuleBase" id="RU000304"/>
    </source>
</evidence>
<dbReference type="PROSITE" id="PS00107">
    <property type="entry name" value="PROTEIN_KINASE_ATP"/>
    <property type="match status" value="1"/>
</dbReference>
<dbReference type="InterPro" id="IPR017441">
    <property type="entry name" value="Protein_kinase_ATP_BS"/>
</dbReference>
<dbReference type="InterPro" id="IPR050235">
    <property type="entry name" value="CK1_Ser-Thr_kinase"/>
</dbReference>
<evidence type="ECO:0000256" key="4">
    <source>
        <dbReference type="PROSITE-ProRule" id="PRU10141"/>
    </source>
</evidence>
<evidence type="ECO:0000256" key="1">
    <source>
        <dbReference type="ARBA" id="ARBA00012513"/>
    </source>
</evidence>
<keyword evidence="3 4" id="KW-0067">ATP-binding</keyword>
<dbReference type="OMA" id="CVEALWV"/>
<dbReference type="AlphaFoldDB" id="A0A5K1V340"/>
<evidence type="ECO:0000313" key="7">
    <source>
        <dbReference type="EMBL" id="GAT94169.1"/>
    </source>
</evidence>
<keyword evidence="2 4" id="KW-0547">Nucleotide-binding</keyword>
<dbReference type="SMART" id="SM00220">
    <property type="entry name" value="S_TKc"/>
    <property type="match status" value="1"/>
</dbReference>
<keyword evidence="5" id="KW-0723">Serine/threonine-protein kinase</keyword>
<dbReference type="VEuPathDB" id="AmoebaDB:EHI7A_114140"/>
<dbReference type="InterPro" id="IPR000719">
    <property type="entry name" value="Prot_kinase_dom"/>
</dbReference>
<dbReference type="PROSITE" id="PS00108">
    <property type="entry name" value="PROTEIN_KINASE_ST"/>
    <property type="match status" value="1"/>
</dbReference>
<accession>A0A5K1V340</accession>
<sequence length="342" mass="39764">METQKQFHDWIIKEPLGSGTYGNVFRCLNTKTNKSAAIKIINEESNALNETTIIKKLQGNKSIIRFFECGYELYGYCLVFELHIMNLNQLRLNQPTLRFSVQTSFRLLYKMIKILEYIHSKQILHCDIKPDNFMISQDGDIILIDFGLSEYYQDFSCHQKLGFKGSLKFASPNQHLGKKSIPIDDIIPLFYIFYQNITGILPWDTISNPHEIYQLKIKFKSFSLFNHSLIPLSLALLFESSICNSKTVNYQLILDTLSKLFNSQSISLSPIFESNEYDEKIFPSLKDDNYKKDTLLENNIDKQEKYYSSQVTSPELSQNFFTNIKSTVSKINPFSFIMSRIK</sequence>
<organism evidence="7 8">
    <name type="scientific">Entamoeba histolytica</name>
    <dbReference type="NCBI Taxonomy" id="5759"/>
    <lineage>
        <taxon>Eukaryota</taxon>
        <taxon>Amoebozoa</taxon>
        <taxon>Evosea</taxon>
        <taxon>Archamoebae</taxon>
        <taxon>Mastigamoebida</taxon>
        <taxon>Entamoebidae</taxon>
        <taxon>Entamoeba</taxon>
    </lineage>
</organism>
<dbReference type="Pfam" id="PF00069">
    <property type="entry name" value="Pkinase"/>
    <property type="match status" value="1"/>
</dbReference>
<dbReference type="SUPFAM" id="SSF56112">
    <property type="entry name" value="Protein kinase-like (PK-like)"/>
    <property type="match status" value="1"/>
</dbReference>